<feature type="domain" description="HTH araC/xylS-type" evidence="4">
    <location>
        <begin position="149"/>
        <end position="247"/>
    </location>
</feature>
<sequence length="252" mass="29712">MISNLEFLYHTKRFSETYIPMHQHSCYELVYYQSGSGTTCLAEIDYRYDPNTFTLIRPGTWHDERHTVDTDVLFIGFQIHNPSFQLSDGMLVETPDYKIKGLLHNIHVEFQNKRPHYHLQLDLLLSTLIIELKRMQHLSESNAKDDKLIYVRNYINEHFKQKLHIETLASMADYSYDRFRHLFKETYGVSPGEYILSKRIKHASELLRHTHISITSIALECGFSTDAQFCTLFKRELGQTPRTYRNLKSVIS</sequence>
<dbReference type="InterPro" id="IPR009057">
    <property type="entry name" value="Homeodomain-like_sf"/>
</dbReference>
<dbReference type="EMBL" id="LYPC01000016">
    <property type="protein sequence ID" value="OCT14699.1"/>
    <property type="molecule type" value="Genomic_DNA"/>
</dbReference>
<keyword evidence="1" id="KW-0805">Transcription regulation</keyword>
<dbReference type="InterPro" id="IPR020449">
    <property type="entry name" value="Tscrpt_reg_AraC-type_HTH"/>
</dbReference>
<dbReference type="InterPro" id="IPR018062">
    <property type="entry name" value="HTH_AraC-typ_CS"/>
</dbReference>
<keyword evidence="6" id="KW-1185">Reference proteome</keyword>
<keyword evidence="2" id="KW-0238">DNA-binding</keyword>
<dbReference type="InterPro" id="IPR003313">
    <property type="entry name" value="AraC-bd"/>
</dbReference>
<dbReference type="PANTHER" id="PTHR43280">
    <property type="entry name" value="ARAC-FAMILY TRANSCRIPTIONAL REGULATOR"/>
    <property type="match status" value="1"/>
</dbReference>
<dbReference type="InterPro" id="IPR014710">
    <property type="entry name" value="RmlC-like_jellyroll"/>
</dbReference>
<accession>A0A1C1A2E1</accession>
<reference evidence="6" key="1">
    <citation type="submission" date="2016-05" db="EMBL/GenBank/DDBJ databases">
        <title>Paenibacillus oryzae. sp. nov., isolated from the rice root.</title>
        <authorList>
            <person name="Zhang J."/>
            <person name="Zhang X."/>
        </authorList>
    </citation>
    <scope>NUCLEOTIDE SEQUENCE [LARGE SCALE GENOMIC DNA]</scope>
    <source>
        <strain evidence="6">KCTC13222</strain>
    </source>
</reference>
<dbReference type="AlphaFoldDB" id="A0A1C1A2E1"/>
<keyword evidence="3" id="KW-0804">Transcription</keyword>
<dbReference type="PROSITE" id="PS01124">
    <property type="entry name" value="HTH_ARAC_FAMILY_2"/>
    <property type="match status" value="1"/>
</dbReference>
<dbReference type="SUPFAM" id="SSF51215">
    <property type="entry name" value="Regulatory protein AraC"/>
    <property type="match status" value="1"/>
</dbReference>
<dbReference type="GO" id="GO:0003700">
    <property type="term" value="F:DNA-binding transcription factor activity"/>
    <property type="evidence" value="ECO:0007669"/>
    <property type="project" value="InterPro"/>
</dbReference>
<evidence type="ECO:0000256" key="2">
    <source>
        <dbReference type="ARBA" id="ARBA00023125"/>
    </source>
</evidence>
<dbReference type="Gene3D" id="2.60.120.10">
    <property type="entry name" value="Jelly Rolls"/>
    <property type="match status" value="1"/>
</dbReference>
<dbReference type="PANTHER" id="PTHR43280:SF2">
    <property type="entry name" value="HTH-TYPE TRANSCRIPTIONAL REGULATOR EXSA"/>
    <property type="match status" value="1"/>
</dbReference>
<evidence type="ECO:0000256" key="3">
    <source>
        <dbReference type="ARBA" id="ARBA00023163"/>
    </source>
</evidence>
<dbReference type="SMART" id="SM00342">
    <property type="entry name" value="HTH_ARAC"/>
    <property type="match status" value="1"/>
</dbReference>
<evidence type="ECO:0000259" key="4">
    <source>
        <dbReference type="PROSITE" id="PS01124"/>
    </source>
</evidence>
<dbReference type="InterPro" id="IPR037923">
    <property type="entry name" value="HTH-like"/>
</dbReference>
<evidence type="ECO:0000256" key="1">
    <source>
        <dbReference type="ARBA" id="ARBA00023015"/>
    </source>
</evidence>
<protein>
    <recommendedName>
        <fullName evidence="4">HTH araC/xylS-type domain-containing protein</fullName>
    </recommendedName>
</protein>
<dbReference type="InterPro" id="IPR018060">
    <property type="entry name" value="HTH_AraC"/>
</dbReference>
<dbReference type="GO" id="GO:0043565">
    <property type="term" value="F:sequence-specific DNA binding"/>
    <property type="evidence" value="ECO:0007669"/>
    <property type="project" value="InterPro"/>
</dbReference>
<dbReference type="STRING" id="512399.A8709_10985"/>
<dbReference type="Pfam" id="PF02311">
    <property type="entry name" value="AraC_binding"/>
    <property type="match status" value="1"/>
</dbReference>
<organism evidence="5 6">
    <name type="scientific">Paenibacillus pectinilyticus</name>
    <dbReference type="NCBI Taxonomy" id="512399"/>
    <lineage>
        <taxon>Bacteria</taxon>
        <taxon>Bacillati</taxon>
        <taxon>Bacillota</taxon>
        <taxon>Bacilli</taxon>
        <taxon>Bacillales</taxon>
        <taxon>Paenibacillaceae</taxon>
        <taxon>Paenibacillus</taxon>
    </lineage>
</organism>
<dbReference type="PRINTS" id="PR00032">
    <property type="entry name" value="HTHARAC"/>
</dbReference>
<name>A0A1C1A2E1_9BACL</name>
<comment type="caution">
    <text evidence="5">The sequence shown here is derived from an EMBL/GenBank/DDBJ whole genome shotgun (WGS) entry which is preliminary data.</text>
</comment>
<evidence type="ECO:0000313" key="6">
    <source>
        <dbReference type="Proteomes" id="UP000093309"/>
    </source>
</evidence>
<proteinExistence type="predicted"/>
<dbReference type="PROSITE" id="PS00041">
    <property type="entry name" value="HTH_ARAC_FAMILY_1"/>
    <property type="match status" value="1"/>
</dbReference>
<dbReference type="SUPFAM" id="SSF46689">
    <property type="entry name" value="Homeodomain-like"/>
    <property type="match status" value="2"/>
</dbReference>
<dbReference type="Gene3D" id="1.10.10.60">
    <property type="entry name" value="Homeodomain-like"/>
    <property type="match status" value="2"/>
</dbReference>
<evidence type="ECO:0000313" key="5">
    <source>
        <dbReference type="EMBL" id="OCT14699.1"/>
    </source>
</evidence>
<gene>
    <name evidence="5" type="ORF">A8709_10985</name>
</gene>
<dbReference type="Pfam" id="PF12833">
    <property type="entry name" value="HTH_18"/>
    <property type="match status" value="1"/>
</dbReference>
<dbReference type="Proteomes" id="UP000093309">
    <property type="component" value="Unassembled WGS sequence"/>
</dbReference>
<dbReference type="RefSeq" id="WP_065852679.1">
    <property type="nucleotide sequence ID" value="NZ_LYPC01000016.1"/>
</dbReference>